<feature type="region of interest" description="Disordered" evidence="1">
    <location>
        <begin position="259"/>
        <end position="280"/>
    </location>
</feature>
<dbReference type="OrthoDB" id="9146593at2"/>
<evidence type="ECO:0000313" key="2">
    <source>
        <dbReference type="EMBL" id="QEL18942.1"/>
    </source>
</evidence>
<gene>
    <name evidence="2" type="ORF">PX52LOC_05992</name>
</gene>
<dbReference type="KEGG" id="lrs:PX52LOC_05992"/>
<dbReference type="InterPro" id="IPR006311">
    <property type="entry name" value="TAT_signal"/>
</dbReference>
<dbReference type="Proteomes" id="UP000324974">
    <property type="component" value="Chromosome"/>
</dbReference>
<sequence>MPTVHRHPQTRRAFLRGTGAVVALPFLEQLLPAATPAGAGKPPLRFGIFTVTGGTVLESWKPKDVGPLGKLPSILRPLEFAKNDMLVLSGLSHHGRSEGLNAHEHCALMHLTGSEVVKKVDGKMISAPSVDQVAARAVGDQTFLPSLEMGLSNQETKYSFRAADAPLPYEGNPRLVFERMFRGRTPVVPNWQNRAKPSRSTSRVGTGKPNLDRSVLDLVREEANDLRRDLGAGDRQRLEQYLEGVRSIERRIEFIEHRQRQEAADAKNPGPSKLVQPSGLPKENVPIWQITNPVHRDPEYHESYTRLMCDLMVLAFQTDTTRVATFACGSDEASFPGVVTVGYETHCHTLEHQGNAGRVEDADPISREALRQIHAWYTRLFAEMVRTMKGIDEGGSSLLDNSMLLYTSYMADGGHGTQDYPAVLVGKAAGTLQTGRHLAFAAKTPVSNLYSEVLDRIGAKHAKFGENLTSRHRQYGGKLPGLV</sequence>
<dbReference type="AlphaFoldDB" id="A0A5C1AMI4"/>
<protein>
    <recommendedName>
        <fullName evidence="4">DUF1552 domain-containing protein</fullName>
    </recommendedName>
</protein>
<dbReference type="PROSITE" id="PS51318">
    <property type="entry name" value="TAT"/>
    <property type="match status" value="1"/>
</dbReference>
<dbReference type="RefSeq" id="WP_149113388.1">
    <property type="nucleotide sequence ID" value="NZ_CP042425.1"/>
</dbReference>
<evidence type="ECO:0008006" key="4">
    <source>
        <dbReference type="Google" id="ProtNLM"/>
    </source>
</evidence>
<dbReference type="Pfam" id="PF07586">
    <property type="entry name" value="HXXSHH"/>
    <property type="match status" value="1"/>
</dbReference>
<evidence type="ECO:0000256" key="1">
    <source>
        <dbReference type="SAM" id="MobiDB-lite"/>
    </source>
</evidence>
<proteinExistence type="predicted"/>
<keyword evidence="3" id="KW-1185">Reference proteome</keyword>
<name>A0A5C1AMI4_9BACT</name>
<accession>A0A5C1AMI4</accession>
<evidence type="ECO:0000313" key="3">
    <source>
        <dbReference type="Proteomes" id="UP000324974"/>
    </source>
</evidence>
<reference evidence="3" key="1">
    <citation type="submission" date="2019-08" db="EMBL/GenBank/DDBJ databases">
        <title>Limnoglobus roseus gen. nov., sp. nov., a novel freshwater planctomycete with a giant genome from the family Gemmataceae.</title>
        <authorList>
            <person name="Kulichevskaya I.S."/>
            <person name="Naumoff D.G."/>
            <person name="Miroshnikov K."/>
            <person name="Ivanova A."/>
            <person name="Philippov D.A."/>
            <person name="Hakobyan A."/>
            <person name="Rijpstra I.C."/>
            <person name="Sinninghe Damste J.S."/>
            <person name="Liesack W."/>
            <person name="Dedysh S.N."/>
        </authorList>
    </citation>
    <scope>NUCLEOTIDE SEQUENCE [LARGE SCALE GENOMIC DNA]</scope>
    <source>
        <strain evidence="3">PX52</strain>
    </source>
</reference>
<organism evidence="2 3">
    <name type="scientific">Limnoglobus roseus</name>
    <dbReference type="NCBI Taxonomy" id="2598579"/>
    <lineage>
        <taxon>Bacteria</taxon>
        <taxon>Pseudomonadati</taxon>
        <taxon>Planctomycetota</taxon>
        <taxon>Planctomycetia</taxon>
        <taxon>Gemmatales</taxon>
        <taxon>Gemmataceae</taxon>
        <taxon>Limnoglobus</taxon>
    </lineage>
</organism>
<dbReference type="InterPro" id="IPR011447">
    <property type="entry name" value="DUF1552"/>
</dbReference>
<dbReference type="EMBL" id="CP042425">
    <property type="protein sequence ID" value="QEL18942.1"/>
    <property type="molecule type" value="Genomic_DNA"/>
</dbReference>